<dbReference type="EMBL" id="ANLA01000007">
    <property type="protein sequence ID" value="EMQ95503.1"/>
    <property type="molecule type" value="Genomic_DNA"/>
</dbReference>
<accession>M7NAI2</accession>
<dbReference type="GO" id="GO:0008757">
    <property type="term" value="F:S-adenosylmethionine-dependent methyltransferase activity"/>
    <property type="evidence" value="ECO:0007669"/>
    <property type="project" value="InterPro"/>
</dbReference>
<comment type="caution">
    <text evidence="2">The sequence shown here is derived from an EMBL/GenBank/DDBJ whole genome shotgun (WGS) entry which is preliminary data.</text>
</comment>
<dbReference type="AlphaFoldDB" id="M7NAI2"/>
<protein>
    <recommendedName>
        <fullName evidence="1">Methyltransferase type 11 domain-containing protein</fullName>
    </recommendedName>
</protein>
<dbReference type="Pfam" id="PF08241">
    <property type="entry name" value="Methyltransf_11"/>
    <property type="match status" value="1"/>
</dbReference>
<dbReference type="RefSeq" id="WP_007648649.1">
    <property type="nucleotide sequence ID" value="NZ_ANLA01000007.1"/>
</dbReference>
<dbReference type="InterPro" id="IPR013216">
    <property type="entry name" value="Methyltransf_11"/>
</dbReference>
<name>M7NAI2_9FLAO</name>
<dbReference type="PATRIC" id="fig|1137281.3.peg.1186"/>
<evidence type="ECO:0000313" key="2">
    <source>
        <dbReference type="EMBL" id="EMQ95503.1"/>
    </source>
</evidence>
<gene>
    <name evidence="2" type="ORF">D778_02597</name>
</gene>
<dbReference type="PANTHER" id="PTHR43591">
    <property type="entry name" value="METHYLTRANSFERASE"/>
    <property type="match status" value="1"/>
</dbReference>
<evidence type="ECO:0000259" key="1">
    <source>
        <dbReference type="Pfam" id="PF08241"/>
    </source>
</evidence>
<dbReference type="Gene3D" id="3.40.50.150">
    <property type="entry name" value="Vaccinia Virus protein VP39"/>
    <property type="match status" value="1"/>
</dbReference>
<reference evidence="2 3" key="1">
    <citation type="submission" date="2012-12" db="EMBL/GenBank/DDBJ databases">
        <title>Genome assembly of Formosa sp. AK20.</title>
        <authorList>
            <person name="Kumar R."/>
            <person name="Khatri I."/>
            <person name="Vaidya B."/>
            <person name="Subramanian S."/>
            <person name="Pinnaka A."/>
        </authorList>
    </citation>
    <scope>NUCLEOTIDE SEQUENCE [LARGE SCALE GENOMIC DNA]</scope>
    <source>
        <strain evidence="2 3">AK20</strain>
    </source>
</reference>
<sequence>MKDFIDIKLSEKNLDRYYIRSSIFKAFKELLPNFNGKLLDIGCGKMPYRNYILENSKVLNYVGLDIEDALEYDTEVKPDFTWNGVTMPFETASFDCAFGTEVLEHCPEPEVVLKEVYRVLKPNGIFFFTVPFLWNLHEVPHDEYRYTPFSLERHLKNSGFTDITIKATGGWHASMAQMLGLWVKRSSMSSRKRAILSRVLMPVIKRLINLDKPETVQFKEGQMITGLYGIVRK</sequence>
<organism evidence="2 3">
    <name type="scientific">Xanthomarina gelatinilytica</name>
    <dbReference type="NCBI Taxonomy" id="1137281"/>
    <lineage>
        <taxon>Bacteria</taxon>
        <taxon>Pseudomonadati</taxon>
        <taxon>Bacteroidota</taxon>
        <taxon>Flavobacteriia</taxon>
        <taxon>Flavobacteriales</taxon>
        <taxon>Flavobacteriaceae</taxon>
        <taxon>Xanthomarina</taxon>
    </lineage>
</organism>
<dbReference type="Proteomes" id="UP000012024">
    <property type="component" value="Unassembled WGS sequence"/>
</dbReference>
<dbReference type="SUPFAM" id="SSF53335">
    <property type="entry name" value="S-adenosyl-L-methionine-dependent methyltransferases"/>
    <property type="match status" value="1"/>
</dbReference>
<evidence type="ECO:0000313" key="3">
    <source>
        <dbReference type="Proteomes" id="UP000012024"/>
    </source>
</evidence>
<dbReference type="InterPro" id="IPR029063">
    <property type="entry name" value="SAM-dependent_MTases_sf"/>
</dbReference>
<keyword evidence="3" id="KW-1185">Reference proteome</keyword>
<dbReference type="GeneID" id="98641090"/>
<dbReference type="OrthoDB" id="9805171at2"/>
<dbReference type="CDD" id="cd02440">
    <property type="entry name" value="AdoMet_MTases"/>
    <property type="match status" value="1"/>
</dbReference>
<dbReference type="eggNOG" id="COG2227">
    <property type="taxonomic scope" value="Bacteria"/>
</dbReference>
<feature type="domain" description="Methyltransferase type 11" evidence="1">
    <location>
        <begin position="39"/>
        <end position="128"/>
    </location>
</feature>
<proteinExistence type="predicted"/>
<dbReference type="PANTHER" id="PTHR43591:SF110">
    <property type="entry name" value="RHODANESE DOMAIN-CONTAINING PROTEIN"/>
    <property type="match status" value="1"/>
</dbReference>